<evidence type="ECO:0000313" key="1">
    <source>
        <dbReference type="EMBL" id="KAH0564370.1"/>
    </source>
</evidence>
<proteinExistence type="predicted"/>
<gene>
    <name evidence="1" type="ORF">KQX54_011687</name>
</gene>
<sequence length="69" mass="8301">MRYQVGYVSTTTPNPGKRQLYNRFLIHHNFHSPMSRERDRNRPNNRNQVLLLLSTARHKKSPRKSKNKK</sequence>
<dbReference type="Proteomes" id="UP000826195">
    <property type="component" value="Unassembled WGS sequence"/>
</dbReference>
<evidence type="ECO:0000313" key="2">
    <source>
        <dbReference type="Proteomes" id="UP000826195"/>
    </source>
</evidence>
<comment type="caution">
    <text evidence="1">The sequence shown here is derived from an EMBL/GenBank/DDBJ whole genome shotgun (WGS) entry which is preliminary data.</text>
</comment>
<organism evidence="1 2">
    <name type="scientific">Cotesia glomerata</name>
    <name type="common">Lepidopteran parasitic wasp</name>
    <name type="synonym">Apanteles glomeratus</name>
    <dbReference type="NCBI Taxonomy" id="32391"/>
    <lineage>
        <taxon>Eukaryota</taxon>
        <taxon>Metazoa</taxon>
        <taxon>Ecdysozoa</taxon>
        <taxon>Arthropoda</taxon>
        <taxon>Hexapoda</taxon>
        <taxon>Insecta</taxon>
        <taxon>Pterygota</taxon>
        <taxon>Neoptera</taxon>
        <taxon>Endopterygota</taxon>
        <taxon>Hymenoptera</taxon>
        <taxon>Apocrita</taxon>
        <taxon>Ichneumonoidea</taxon>
        <taxon>Braconidae</taxon>
        <taxon>Microgastrinae</taxon>
        <taxon>Cotesia</taxon>
    </lineage>
</organism>
<reference evidence="1 2" key="1">
    <citation type="journal article" date="2021" name="J. Hered.">
        <title>A chromosome-level genome assembly of the parasitoid wasp, Cotesia glomerata (Hymenoptera: Braconidae).</title>
        <authorList>
            <person name="Pinto B.J."/>
            <person name="Weis J.J."/>
            <person name="Gamble T."/>
            <person name="Ode P.J."/>
            <person name="Paul R."/>
            <person name="Zaspel J.M."/>
        </authorList>
    </citation>
    <scope>NUCLEOTIDE SEQUENCE [LARGE SCALE GENOMIC DNA]</scope>
    <source>
        <strain evidence="1">CgM1</strain>
    </source>
</reference>
<accession>A0AAV7J4W9</accession>
<dbReference type="AlphaFoldDB" id="A0AAV7J4W9"/>
<dbReference type="EMBL" id="JAHXZJ010000002">
    <property type="protein sequence ID" value="KAH0564370.1"/>
    <property type="molecule type" value="Genomic_DNA"/>
</dbReference>
<keyword evidence="2" id="KW-1185">Reference proteome</keyword>
<protein>
    <submittedName>
        <fullName evidence="1">Uncharacterized protein</fullName>
    </submittedName>
</protein>
<name>A0AAV7J4W9_COTGL</name>